<evidence type="ECO:0000256" key="1">
    <source>
        <dbReference type="SAM" id="MobiDB-lite"/>
    </source>
</evidence>
<protein>
    <submittedName>
        <fullName evidence="3">Uncharacterized protein LOC111289786</fullName>
    </submittedName>
</protein>
<feature type="compositionally biased region" description="Polar residues" evidence="1">
    <location>
        <begin position="96"/>
        <end position="113"/>
    </location>
</feature>
<dbReference type="RefSeq" id="XP_022736839.1">
    <property type="nucleotide sequence ID" value="XM_022881104.1"/>
</dbReference>
<dbReference type="AlphaFoldDB" id="A0A6P5Y8M7"/>
<organism evidence="2 3">
    <name type="scientific">Durio zibethinus</name>
    <name type="common">Durian</name>
    <dbReference type="NCBI Taxonomy" id="66656"/>
    <lineage>
        <taxon>Eukaryota</taxon>
        <taxon>Viridiplantae</taxon>
        <taxon>Streptophyta</taxon>
        <taxon>Embryophyta</taxon>
        <taxon>Tracheophyta</taxon>
        <taxon>Spermatophyta</taxon>
        <taxon>Magnoliopsida</taxon>
        <taxon>eudicotyledons</taxon>
        <taxon>Gunneridae</taxon>
        <taxon>Pentapetalae</taxon>
        <taxon>rosids</taxon>
        <taxon>malvids</taxon>
        <taxon>Malvales</taxon>
        <taxon>Malvaceae</taxon>
        <taxon>Helicteroideae</taxon>
        <taxon>Durio</taxon>
    </lineage>
</organism>
<name>A0A6P5Y8M7_DURZI</name>
<evidence type="ECO:0000313" key="2">
    <source>
        <dbReference type="Proteomes" id="UP000515121"/>
    </source>
</evidence>
<gene>
    <name evidence="3" type="primary">LOC111289786</name>
</gene>
<sequence>MENRWRLQISESESMDWIGVKLTILVSRQEQVKIAYHQLKSQIKIGLAEAEEVFASLAIPLMKLVGLKTEEMAEEGRFTTIFVDDDFSCGFHRNGPTPQSPMISPSSSGGEWNNQRKKESCASKAIVAGKEFFEKQQTQLMQLVRLLRQVENGVNSHQDDILQSLATERDFLQKLFRKAIYYISAFHNQNHDTFLITLKLFQLIFDKTDAVLNSVEDGMEGLMQDLAERMCDPMVEYVKGLKADLKIGTCARLLAIVDEMERSMRSGRIELEEARKRVRVAEEGRIKALCKLKETEEKVRRMKEYHEFHGEIQKEHIEHLVSQKFLGMEETEANQNKLAWELRRKMRKFRTPRSPMGPKELLYFESNKKHHQSTRERPSSYHRLVIGSHLQSLGPETPCLDTRIPLGLSPSPAIQRVVSRKRISPCPRNP</sequence>
<accession>A0A6P5Y8M7</accession>
<dbReference type="OrthoDB" id="1925512at2759"/>
<keyword evidence="2" id="KW-1185">Reference proteome</keyword>
<dbReference type="GeneID" id="111289786"/>
<evidence type="ECO:0000313" key="3">
    <source>
        <dbReference type="RefSeq" id="XP_022736839.1"/>
    </source>
</evidence>
<proteinExistence type="predicted"/>
<dbReference type="Proteomes" id="UP000515121">
    <property type="component" value="Unplaced"/>
</dbReference>
<reference evidence="3" key="1">
    <citation type="submission" date="2025-08" db="UniProtKB">
        <authorList>
            <consortium name="RefSeq"/>
        </authorList>
    </citation>
    <scope>IDENTIFICATION</scope>
    <source>
        <tissue evidence="3">Fruit stalk</tissue>
    </source>
</reference>
<feature type="region of interest" description="Disordered" evidence="1">
    <location>
        <begin position="95"/>
        <end position="114"/>
    </location>
</feature>
<dbReference type="KEGG" id="dzi:111289786"/>